<evidence type="ECO:0000259" key="5">
    <source>
        <dbReference type="PROSITE" id="PS51384"/>
    </source>
</evidence>
<organism evidence="6 7">
    <name type="scientific">Rhizoctonia solani</name>
    <dbReference type="NCBI Taxonomy" id="456999"/>
    <lineage>
        <taxon>Eukaryota</taxon>
        <taxon>Fungi</taxon>
        <taxon>Dikarya</taxon>
        <taxon>Basidiomycota</taxon>
        <taxon>Agaricomycotina</taxon>
        <taxon>Agaricomycetes</taxon>
        <taxon>Cantharellales</taxon>
        <taxon>Ceratobasidiaceae</taxon>
        <taxon>Rhizoctonia</taxon>
    </lineage>
</organism>
<dbReference type="PRINTS" id="PR00371">
    <property type="entry name" value="FPNCR"/>
</dbReference>
<dbReference type="PANTHER" id="PTHR19384">
    <property type="entry name" value="NITRIC OXIDE SYNTHASE-RELATED"/>
    <property type="match status" value="1"/>
</dbReference>
<dbReference type="Proteomes" id="UP000044841">
    <property type="component" value="Unassembled WGS sequence"/>
</dbReference>
<dbReference type="SUPFAM" id="SSF52343">
    <property type="entry name" value="Ferredoxin reductase-like, C-terminal NADP-linked domain"/>
    <property type="match status" value="1"/>
</dbReference>
<dbReference type="AlphaFoldDB" id="A0A0K6FMB3"/>
<evidence type="ECO:0000256" key="4">
    <source>
        <dbReference type="ARBA" id="ARBA00023002"/>
    </source>
</evidence>
<dbReference type="EMBL" id="CYGV01000025">
    <property type="protein sequence ID" value="CUA67139.1"/>
    <property type="molecule type" value="Genomic_DNA"/>
</dbReference>
<evidence type="ECO:0000313" key="7">
    <source>
        <dbReference type="Proteomes" id="UP000044841"/>
    </source>
</evidence>
<dbReference type="Gene3D" id="3.40.50.80">
    <property type="entry name" value="Nucleotide-binding domain of ferredoxin-NADP reductase (FNR) module"/>
    <property type="match status" value="1"/>
</dbReference>
<gene>
    <name evidence="6" type="ORF">RSOLAG22IIIB_07215</name>
</gene>
<keyword evidence="7" id="KW-1185">Reference proteome</keyword>
<dbReference type="InterPro" id="IPR039261">
    <property type="entry name" value="FNR_nucleotide-bd"/>
</dbReference>
<dbReference type="Pfam" id="PF00175">
    <property type="entry name" value="NAD_binding_1"/>
    <property type="match status" value="1"/>
</dbReference>
<dbReference type="Pfam" id="PF00667">
    <property type="entry name" value="FAD_binding_1"/>
    <property type="match status" value="1"/>
</dbReference>
<dbReference type="Gene3D" id="2.40.30.10">
    <property type="entry name" value="Translation factors"/>
    <property type="match status" value="1"/>
</dbReference>
<dbReference type="InterPro" id="IPR023173">
    <property type="entry name" value="NADPH_Cyt_P450_Rdtase_alpha"/>
</dbReference>
<proteinExistence type="predicted"/>
<dbReference type="InterPro" id="IPR001709">
    <property type="entry name" value="Flavoprot_Pyr_Nucl_cyt_Rdtase"/>
</dbReference>
<dbReference type="PROSITE" id="PS51384">
    <property type="entry name" value="FAD_FR"/>
    <property type="match status" value="1"/>
</dbReference>
<keyword evidence="4" id="KW-0560">Oxidoreductase</keyword>
<evidence type="ECO:0000256" key="3">
    <source>
        <dbReference type="ARBA" id="ARBA00022827"/>
    </source>
</evidence>
<evidence type="ECO:0000256" key="1">
    <source>
        <dbReference type="ARBA" id="ARBA00001974"/>
    </source>
</evidence>
<dbReference type="InterPro" id="IPR017927">
    <property type="entry name" value="FAD-bd_FR_type"/>
</dbReference>
<dbReference type="PANTHER" id="PTHR19384:SF127">
    <property type="entry name" value="BIFUNCTIONAL CYTOCHROME P450_NADPH--P450 REDUCTASE"/>
    <property type="match status" value="1"/>
</dbReference>
<feature type="domain" description="FAD-binding FR-type" evidence="5">
    <location>
        <begin position="13"/>
        <end position="136"/>
    </location>
</feature>
<dbReference type="SUPFAM" id="SSF63380">
    <property type="entry name" value="Riboflavin synthase domain-like"/>
    <property type="match status" value="1"/>
</dbReference>
<dbReference type="InterPro" id="IPR001433">
    <property type="entry name" value="OxRdtase_FAD/NAD-bd"/>
</dbReference>
<dbReference type="GO" id="GO:0050660">
    <property type="term" value="F:flavin adenine dinucleotide binding"/>
    <property type="evidence" value="ECO:0007669"/>
    <property type="project" value="TreeGrafter"/>
</dbReference>
<evidence type="ECO:0000256" key="2">
    <source>
        <dbReference type="ARBA" id="ARBA00022630"/>
    </source>
</evidence>
<comment type="cofactor">
    <cofactor evidence="1">
        <name>FAD</name>
        <dbReference type="ChEBI" id="CHEBI:57692"/>
    </cofactor>
</comment>
<reference evidence="6 7" key="1">
    <citation type="submission" date="2015-07" db="EMBL/GenBank/DDBJ databases">
        <authorList>
            <person name="Noorani M."/>
        </authorList>
    </citation>
    <scope>NUCLEOTIDE SEQUENCE [LARGE SCALE GENOMIC DNA]</scope>
    <source>
        <strain evidence="6">BBA 69670</strain>
    </source>
</reference>
<dbReference type="InterPro" id="IPR017938">
    <property type="entry name" value="Riboflavin_synthase-like_b-brl"/>
</dbReference>
<accession>A0A0K6FMB3</accession>
<evidence type="ECO:0000313" key="6">
    <source>
        <dbReference type="EMBL" id="CUA67139.1"/>
    </source>
</evidence>
<keyword evidence="2" id="KW-0285">Flavoprotein</keyword>
<dbReference type="InterPro" id="IPR003097">
    <property type="entry name" value="CysJ-like_FAD-binding"/>
</dbReference>
<dbReference type="GO" id="GO:0010181">
    <property type="term" value="F:FMN binding"/>
    <property type="evidence" value="ECO:0007669"/>
    <property type="project" value="TreeGrafter"/>
</dbReference>
<sequence length="291" mass="32666">MISGFVEIGQTVTKRNISTLLEHSRDPATRSDLEVMLSTYNLKGGNPQVSMLDLLEKYPDIDLPFGTFVASLPTMRLRQYSISSSPLWNPSRVTLTFAVVNHGQFLGVASNYLANLRKGDRVQMVVRPSAKSFHPPSDPSVPMVLFAAGSGMAPFRGFLQERAIQAQAGRPVAKSVLFFGCRTPDEDYLYADKELAEWSELGVVDLRPAFSRAPERSEVNKYVQHRIWMDRVLVREYFEKGAKFYTCGGSHIAAGIRETFIRIIGEHFGEEQADDVFKKIQSERYATDVFG</sequence>
<dbReference type="GO" id="GO:0003958">
    <property type="term" value="F:NADPH-hemoprotein reductase activity"/>
    <property type="evidence" value="ECO:0007669"/>
    <property type="project" value="TreeGrafter"/>
</dbReference>
<name>A0A0K6FMB3_9AGAM</name>
<dbReference type="GO" id="GO:0005829">
    <property type="term" value="C:cytosol"/>
    <property type="evidence" value="ECO:0007669"/>
    <property type="project" value="TreeGrafter"/>
</dbReference>
<dbReference type="Gene3D" id="1.20.990.10">
    <property type="entry name" value="NADPH-cytochrome p450 Reductase, Chain A, domain 3"/>
    <property type="match status" value="1"/>
</dbReference>
<protein>
    <submittedName>
        <fullName evidence="6">NADPH-ferrihemoprotein reductase</fullName>
    </submittedName>
</protein>
<keyword evidence="3" id="KW-0274">FAD</keyword>